<feature type="compositionally biased region" description="Basic and acidic residues" evidence="1">
    <location>
        <begin position="32"/>
        <end position="64"/>
    </location>
</feature>
<reference evidence="3" key="1">
    <citation type="submission" date="2025-08" db="UniProtKB">
        <authorList>
            <consortium name="RefSeq"/>
        </authorList>
    </citation>
    <scope>IDENTIFICATION</scope>
    <source>
        <strain evidence="3">Nigerian</strain>
        <tissue evidence="3">Liver and blood</tissue>
    </source>
</reference>
<sequence length="94" mass="10729">MLCLTKWMLLDLKAQYKAMTGTEYKPVAALSSEDKKHMEKENKFEKQSKQSKDGEGPKKKETSKDQGAILLLEKVKDPKNRPAKLKPLMSISVY</sequence>
<dbReference type="GeneID" id="101731884"/>
<dbReference type="KEGG" id="xtr:101731884"/>
<protein>
    <submittedName>
        <fullName evidence="3">Bifunctional glutamate/proline--tRNA ligase-like</fullName>
    </submittedName>
</protein>
<evidence type="ECO:0000313" key="2">
    <source>
        <dbReference type="Proteomes" id="UP000008143"/>
    </source>
</evidence>
<proteinExistence type="predicted"/>
<feature type="region of interest" description="Disordered" evidence="1">
    <location>
        <begin position="29"/>
        <end position="71"/>
    </location>
</feature>
<dbReference type="AlphaFoldDB" id="A0A8J0R2Z6"/>
<evidence type="ECO:0000313" key="4">
    <source>
        <dbReference type="Xenbase" id="XB-GENE-29085675"/>
    </source>
</evidence>
<dbReference type="Xenbase" id="XB-GENE-29085675">
    <property type="gene designation" value="LOC101731884"/>
</dbReference>
<organism evidence="2 3">
    <name type="scientific">Xenopus tropicalis</name>
    <name type="common">Western clawed frog</name>
    <name type="synonym">Silurana tropicalis</name>
    <dbReference type="NCBI Taxonomy" id="8364"/>
    <lineage>
        <taxon>Eukaryota</taxon>
        <taxon>Metazoa</taxon>
        <taxon>Chordata</taxon>
        <taxon>Craniata</taxon>
        <taxon>Vertebrata</taxon>
        <taxon>Euteleostomi</taxon>
        <taxon>Amphibia</taxon>
        <taxon>Batrachia</taxon>
        <taxon>Anura</taxon>
        <taxon>Pipoidea</taxon>
        <taxon>Pipidae</taxon>
        <taxon>Xenopodinae</taxon>
        <taxon>Xenopus</taxon>
        <taxon>Silurana</taxon>
    </lineage>
</organism>
<dbReference type="AGR" id="Xenbase:XB-GENE-29085675"/>
<evidence type="ECO:0000256" key="1">
    <source>
        <dbReference type="SAM" id="MobiDB-lite"/>
    </source>
</evidence>
<dbReference type="Gene3D" id="1.10.287.10">
    <property type="entry name" value="S15/NS1, RNA-binding"/>
    <property type="match status" value="1"/>
</dbReference>
<accession>A0A8J0R2Z6</accession>
<keyword evidence="2" id="KW-1185">Reference proteome</keyword>
<dbReference type="RefSeq" id="XP_004917855.1">
    <property type="nucleotide sequence ID" value="XM_004917798.4"/>
</dbReference>
<gene>
    <name evidence="3 4" type="primary">LOC101731884</name>
</gene>
<name>A0A8J0R2Z6_XENTR</name>
<dbReference type="Proteomes" id="UP000008143">
    <property type="component" value="Chromosome 5"/>
</dbReference>
<evidence type="ECO:0000313" key="3">
    <source>
        <dbReference type="RefSeq" id="XP_004917855.1"/>
    </source>
</evidence>